<keyword evidence="6 12" id="KW-0547">Nucleotide-binding</keyword>
<dbReference type="InterPro" id="IPR013155">
    <property type="entry name" value="M/V/L/I-tRNA-synth_anticd-bd"/>
</dbReference>
<dbReference type="CDD" id="cd07962">
    <property type="entry name" value="Anticodon_Ia_Val"/>
    <property type="match status" value="1"/>
</dbReference>
<dbReference type="InterPro" id="IPR014729">
    <property type="entry name" value="Rossmann-like_a/b/a_fold"/>
</dbReference>
<evidence type="ECO:0000256" key="9">
    <source>
        <dbReference type="ARBA" id="ARBA00023146"/>
    </source>
</evidence>
<dbReference type="FunFam" id="3.90.740.10:FF:000005">
    <property type="entry name" value="Valine--tRNA ligase, mitochondrial"/>
    <property type="match status" value="1"/>
</dbReference>
<dbReference type="InterPro" id="IPR033705">
    <property type="entry name" value="Anticodon_Ia_Val"/>
</dbReference>
<evidence type="ECO:0000256" key="7">
    <source>
        <dbReference type="ARBA" id="ARBA00022840"/>
    </source>
</evidence>
<keyword evidence="7 12" id="KW-0067">ATP-binding</keyword>
<accession>A0A146LKM1</accession>
<keyword evidence="5 12" id="KW-0436">Ligase</keyword>
<evidence type="ECO:0000256" key="8">
    <source>
        <dbReference type="ARBA" id="ARBA00022917"/>
    </source>
</evidence>
<evidence type="ECO:0000313" key="15">
    <source>
        <dbReference type="EMBL" id="JAQ06970.1"/>
    </source>
</evidence>
<dbReference type="GO" id="GO:0006438">
    <property type="term" value="P:valyl-tRNA aminoacylation"/>
    <property type="evidence" value="ECO:0007669"/>
    <property type="project" value="InterPro"/>
</dbReference>
<dbReference type="NCBIfam" id="NF004349">
    <property type="entry name" value="PRK05729.1"/>
    <property type="match status" value="1"/>
</dbReference>
<keyword evidence="9 12" id="KW-0030">Aminoacyl-tRNA synthetase</keyword>
<name>A0A146LKM1_LYGHE</name>
<dbReference type="FunFam" id="3.40.50.620:FF:000078">
    <property type="entry name" value="Valine--tRNA ligase, mitochondrial"/>
    <property type="match status" value="1"/>
</dbReference>
<evidence type="ECO:0000256" key="12">
    <source>
        <dbReference type="RuleBase" id="RU363035"/>
    </source>
</evidence>
<dbReference type="InterPro" id="IPR002303">
    <property type="entry name" value="Valyl-tRNA_ligase"/>
</dbReference>
<comment type="similarity">
    <text evidence="2 12">Belongs to the class-I aminoacyl-tRNA synthetase family.</text>
</comment>
<dbReference type="PROSITE" id="PS00178">
    <property type="entry name" value="AA_TRNA_LIGASE_I"/>
    <property type="match status" value="1"/>
</dbReference>
<dbReference type="PRINTS" id="PR00986">
    <property type="entry name" value="TRNASYNTHVAL"/>
</dbReference>
<protein>
    <recommendedName>
        <fullName evidence="3">valine--tRNA ligase</fullName>
        <ecNumber evidence="3">6.1.1.9</ecNumber>
    </recommendedName>
    <alternativeName>
        <fullName evidence="10">Valyl-tRNA synthetase</fullName>
    </alternativeName>
</protein>
<evidence type="ECO:0000259" key="13">
    <source>
        <dbReference type="Pfam" id="PF00133"/>
    </source>
</evidence>
<dbReference type="GO" id="GO:0002161">
    <property type="term" value="F:aminoacyl-tRNA deacylase activity"/>
    <property type="evidence" value="ECO:0007669"/>
    <property type="project" value="InterPro"/>
</dbReference>
<dbReference type="Pfam" id="PF00133">
    <property type="entry name" value="tRNA-synt_1"/>
    <property type="match status" value="1"/>
</dbReference>
<evidence type="ECO:0000256" key="1">
    <source>
        <dbReference type="ARBA" id="ARBA00004496"/>
    </source>
</evidence>
<evidence type="ECO:0000259" key="14">
    <source>
        <dbReference type="Pfam" id="PF08264"/>
    </source>
</evidence>
<dbReference type="InterPro" id="IPR001412">
    <property type="entry name" value="aa-tRNA-synth_I_CS"/>
</dbReference>
<dbReference type="CDD" id="cd00817">
    <property type="entry name" value="ValRS_core"/>
    <property type="match status" value="1"/>
</dbReference>
<dbReference type="SUPFAM" id="SSF47323">
    <property type="entry name" value="Anticodon-binding domain of a subclass of class I aminoacyl-tRNA synthetases"/>
    <property type="match status" value="1"/>
</dbReference>
<evidence type="ECO:0000256" key="5">
    <source>
        <dbReference type="ARBA" id="ARBA00022598"/>
    </source>
</evidence>
<dbReference type="SUPFAM" id="SSF52374">
    <property type="entry name" value="Nucleotidylyl transferase"/>
    <property type="match status" value="1"/>
</dbReference>
<comment type="catalytic activity">
    <reaction evidence="11">
        <text>tRNA(Val) + L-valine + ATP = L-valyl-tRNA(Val) + AMP + diphosphate</text>
        <dbReference type="Rhea" id="RHEA:10704"/>
        <dbReference type="Rhea" id="RHEA-COMP:9672"/>
        <dbReference type="Rhea" id="RHEA-COMP:9708"/>
        <dbReference type="ChEBI" id="CHEBI:30616"/>
        <dbReference type="ChEBI" id="CHEBI:33019"/>
        <dbReference type="ChEBI" id="CHEBI:57762"/>
        <dbReference type="ChEBI" id="CHEBI:78442"/>
        <dbReference type="ChEBI" id="CHEBI:78537"/>
        <dbReference type="ChEBI" id="CHEBI:456215"/>
        <dbReference type="EC" id="6.1.1.9"/>
    </reaction>
</comment>
<dbReference type="Pfam" id="PF08264">
    <property type="entry name" value="Anticodon_1"/>
    <property type="match status" value="1"/>
</dbReference>
<reference evidence="15" key="1">
    <citation type="journal article" date="2016" name="Gigascience">
        <title>De novo construction of an expanded transcriptome assembly for the western tarnished plant bug, Lygus hesperus.</title>
        <authorList>
            <person name="Tassone E.E."/>
            <person name="Geib S.M."/>
            <person name="Hall B."/>
            <person name="Fabrick J.A."/>
            <person name="Brent C.S."/>
            <person name="Hull J.J."/>
        </authorList>
    </citation>
    <scope>NUCLEOTIDE SEQUENCE</scope>
</reference>
<sequence>MTLLRTCCVVRSFNRCQSSQSSGSSLKAYSPIIESALYEKWKHRNSWNAQPLDESLPPFTTILPPPNVTGTLHLGHSLSISIGDVICRWHRMQGHEVVWVPGTDHAGIATQAVVERDLQSRNVTRHSLGRDKFVDEVWKWKDLKSRSITGQLSRLGASLDWSREYFTLDELRSDAVTQGLIKLWNAGLVYRSDSLVNWCCHLRSAISDIEVDHLHLEEPTDLALPGYEKPITFGLLDYFAYRLENSDEELVVATTRLETMLGDVAVAVHPDDSRYFDFHGKCVIHPFSRTRIPIVLDESVDPKFGTGVVKVTPAHDSKDFDIARRHGLNMKTVILEDGTMSDDCGEFSGLKRFEARQALRTALDSMGLFRKSERHKMNIPVCSRSGDVIESLLKPQWFVKCGEMAKRAMDAVEKGEMVIEPDKYHKMWFSWLGNIKDWCISRQLWWGHQVPFYRCTDGQRETWVAAENVELALAAASSALSGKISVERDVDVLDTWFSSGILPFSSFGWPNPTSDLKKYYPLSIMVTGHDILFFWVARMTMLGLQLTDSLPFKRVLLHSIVCDHQGRKMSKSLGNIIDPIDVIDGCSLEALNSKIAESCKNGVISPDESKKAQEMNRQLFPNGIPQCGADALRFSLLSQNIKNHYVNFNVNECHGSKLFCNKIWQGHKFAHLWCDKLGILDERNVATPTSSLFVDLWILSRLTAMVSNVTTGLSSSDFSQSTSSLRAFLHGDLCDVYIEAIKPTLIAGDYQAKASCQVLLYCFDVAIRCLAPFMPFVSETLYSSLKNRSHDSLETARYPTGVKFQNDEVEASMDRLLNLVHFIRKLKSENDATHRKAKVFISTEAPDELNDHVDILNALTRSECSFISAGSHKPNALANTLKGAMDLSTEVFIEMELGAVKSKRKSDDERTLKRREKVEAELNKLSNLMSDENYLSKASEKARKAQQNKIFRLQAELERISSK</sequence>
<feature type="domain" description="Methionyl/Valyl/Leucyl/Isoleucyl-tRNA synthetase anticodon-binding" evidence="14">
    <location>
        <begin position="695"/>
        <end position="836"/>
    </location>
</feature>
<dbReference type="EC" id="6.1.1.9" evidence="3"/>
<dbReference type="FunFam" id="3.40.50.620:FF:000020">
    <property type="entry name" value="Valine--tRNA ligase, mitochondrial"/>
    <property type="match status" value="1"/>
</dbReference>
<dbReference type="GO" id="GO:0005829">
    <property type="term" value="C:cytosol"/>
    <property type="evidence" value="ECO:0007669"/>
    <property type="project" value="TreeGrafter"/>
</dbReference>
<feature type="domain" description="Aminoacyl-tRNA synthetase class Ia" evidence="13">
    <location>
        <begin position="37"/>
        <end position="640"/>
    </location>
</feature>
<evidence type="ECO:0000256" key="11">
    <source>
        <dbReference type="ARBA" id="ARBA00047552"/>
    </source>
</evidence>
<gene>
    <name evidence="15" type="primary">vrs-2</name>
    <name evidence="15" type="ORF">g.87126</name>
</gene>
<evidence type="ECO:0000256" key="6">
    <source>
        <dbReference type="ARBA" id="ARBA00022741"/>
    </source>
</evidence>
<evidence type="ECO:0000256" key="2">
    <source>
        <dbReference type="ARBA" id="ARBA00005594"/>
    </source>
</evidence>
<dbReference type="InterPro" id="IPR009008">
    <property type="entry name" value="Val/Leu/Ile-tRNA-synth_edit"/>
</dbReference>
<dbReference type="GO" id="GO:0005524">
    <property type="term" value="F:ATP binding"/>
    <property type="evidence" value="ECO:0007669"/>
    <property type="project" value="UniProtKB-KW"/>
</dbReference>
<proteinExistence type="inferred from homology"/>
<keyword evidence="4" id="KW-0963">Cytoplasm</keyword>
<dbReference type="AlphaFoldDB" id="A0A146LKM1"/>
<dbReference type="PANTHER" id="PTHR11946:SF109">
    <property type="entry name" value="VALINE--TRNA LIGASE"/>
    <property type="match status" value="1"/>
</dbReference>
<evidence type="ECO:0000256" key="3">
    <source>
        <dbReference type="ARBA" id="ARBA00013169"/>
    </source>
</evidence>
<dbReference type="Gene3D" id="3.40.50.620">
    <property type="entry name" value="HUPs"/>
    <property type="match status" value="2"/>
</dbReference>
<organism evidence="15">
    <name type="scientific">Lygus hesperus</name>
    <name type="common">Western plant bug</name>
    <dbReference type="NCBI Taxonomy" id="30085"/>
    <lineage>
        <taxon>Eukaryota</taxon>
        <taxon>Metazoa</taxon>
        <taxon>Ecdysozoa</taxon>
        <taxon>Arthropoda</taxon>
        <taxon>Hexapoda</taxon>
        <taxon>Insecta</taxon>
        <taxon>Pterygota</taxon>
        <taxon>Neoptera</taxon>
        <taxon>Paraneoptera</taxon>
        <taxon>Hemiptera</taxon>
        <taxon>Heteroptera</taxon>
        <taxon>Panheteroptera</taxon>
        <taxon>Cimicomorpha</taxon>
        <taxon>Miridae</taxon>
        <taxon>Mirini</taxon>
        <taxon>Lygus</taxon>
    </lineage>
</organism>
<dbReference type="SUPFAM" id="SSF50677">
    <property type="entry name" value="ValRS/IleRS/LeuRS editing domain"/>
    <property type="match status" value="1"/>
</dbReference>
<dbReference type="Gene3D" id="3.90.740.10">
    <property type="entry name" value="Valyl/Leucyl/Isoleucyl-tRNA synthetase, editing domain"/>
    <property type="match status" value="1"/>
</dbReference>
<dbReference type="PANTHER" id="PTHR11946">
    <property type="entry name" value="VALYL-TRNA SYNTHETASES"/>
    <property type="match status" value="1"/>
</dbReference>
<evidence type="ECO:0000256" key="10">
    <source>
        <dbReference type="ARBA" id="ARBA00029936"/>
    </source>
</evidence>
<dbReference type="InterPro" id="IPR009080">
    <property type="entry name" value="tRNAsynth_Ia_anticodon-bd"/>
</dbReference>
<dbReference type="NCBIfam" id="TIGR00422">
    <property type="entry name" value="valS"/>
    <property type="match status" value="1"/>
</dbReference>
<dbReference type="Gene3D" id="1.10.730.10">
    <property type="entry name" value="Isoleucyl-tRNA Synthetase, Domain 1"/>
    <property type="match status" value="1"/>
</dbReference>
<evidence type="ECO:0000256" key="4">
    <source>
        <dbReference type="ARBA" id="ARBA00022490"/>
    </source>
</evidence>
<keyword evidence="8 12" id="KW-0648">Protein biosynthesis</keyword>
<dbReference type="GO" id="GO:0004832">
    <property type="term" value="F:valine-tRNA ligase activity"/>
    <property type="evidence" value="ECO:0007669"/>
    <property type="project" value="UniProtKB-EC"/>
</dbReference>
<dbReference type="EMBL" id="GDHC01011659">
    <property type="protein sequence ID" value="JAQ06970.1"/>
    <property type="molecule type" value="Transcribed_RNA"/>
</dbReference>
<dbReference type="InterPro" id="IPR002300">
    <property type="entry name" value="aa-tRNA-synth_Ia"/>
</dbReference>
<comment type="subcellular location">
    <subcellularLocation>
        <location evidence="1">Cytoplasm</location>
    </subcellularLocation>
</comment>